<dbReference type="EMBL" id="CP115396">
    <property type="protein sequence ID" value="WBO85603.1"/>
    <property type="molecule type" value="Genomic_DNA"/>
</dbReference>
<evidence type="ECO:0000313" key="2">
    <source>
        <dbReference type="EMBL" id="WBO85603.1"/>
    </source>
</evidence>
<accession>A0ABY7PRW4</accession>
<dbReference type="Proteomes" id="UP001211872">
    <property type="component" value="Chromosome"/>
</dbReference>
<keyword evidence="3" id="KW-1185">Reference proteome</keyword>
<feature type="chain" id="PRO_5045268708" evidence="1">
    <location>
        <begin position="21"/>
        <end position="243"/>
    </location>
</feature>
<reference evidence="2 3" key="1">
    <citation type="journal article" date="2011" name="Int. J. Syst. Evol. Microbiol.">
        <title>Hymenobacter yonginensis sp. nov., isolated from a mesotrophic artificial lake.</title>
        <authorList>
            <person name="Joung Y."/>
            <person name="Cho S.H."/>
            <person name="Kim H."/>
            <person name="Kim S.B."/>
            <person name="Joh K."/>
        </authorList>
    </citation>
    <scope>NUCLEOTIDE SEQUENCE [LARGE SCALE GENOMIC DNA]</scope>
    <source>
        <strain evidence="2 3">KCTC 22745</strain>
    </source>
</reference>
<protein>
    <submittedName>
        <fullName evidence="2">Uncharacterized protein</fullName>
    </submittedName>
</protein>
<evidence type="ECO:0000313" key="3">
    <source>
        <dbReference type="Proteomes" id="UP001211872"/>
    </source>
</evidence>
<gene>
    <name evidence="2" type="ORF">O9Z63_05000</name>
</gene>
<name>A0ABY7PRW4_9BACT</name>
<keyword evidence="1" id="KW-0732">Signal</keyword>
<evidence type="ECO:0000256" key="1">
    <source>
        <dbReference type="SAM" id="SignalP"/>
    </source>
</evidence>
<feature type="signal peptide" evidence="1">
    <location>
        <begin position="1"/>
        <end position="20"/>
    </location>
</feature>
<sequence length="243" mass="26446">MKTRILFLIPALLWTGAALAQSETEKNGMGAKANLDALASGSMAVVPKAVAEGTVGSPYADTRWLTARLSMTNNRPVAPVPLKYDVLNSRLLMRSVNRPTDSLQLDDNLVAGFVLEEPALAGQPVRQRQFRRFAEAPQPALRGKYVEVLHQGRYTLLKQYDKVLRKAQLEGGYSSTTRSDEIADKNTYYLVSPDGKIQPVKLTMKGLQAVAPELAASLKAVPAAQSARTDADWGRVLAGVDVR</sequence>
<dbReference type="RefSeq" id="WP_270128232.1">
    <property type="nucleotide sequence ID" value="NZ_CP115396.1"/>
</dbReference>
<organism evidence="2 3">
    <name type="scientific">Hymenobacter yonginensis</name>
    <dbReference type="NCBI Taxonomy" id="748197"/>
    <lineage>
        <taxon>Bacteria</taxon>
        <taxon>Pseudomonadati</taxon>
        <taxon>Bacteroidota</taxon>
        <taxon>Cytophagia</taxon>
        <taxon>Cytophagales</taxon>
        <taxon>Hymenobacteraceae</taxon>
        <taxon>Hymenobacter</taxon>
    </lineage>
</organism>
<proteinExistence type="predicted"/>